<name>A0AB39HPK1_9BACI</name>
<feature type="transmembrane region" description="Helical" evidence="1">
    <location>
        <begin position="449"/>
        <end position="467"/>
    </location>
</feature>
<keyword evidence="1" id="KW-1133">Transmembrane helix</keyword>
<protein>
    <submittedName>
        <fullName evidence="2">DUF5693 family protein</fullName>
    </submittedName>
</protein>
<feature type="transmembrane region" description="Helical" evidence="1">
    <location>
        <begin position="412"/>
        <end position="429"/>
    </location>
</feature>
<dbReference type="EMBL" id="CP162599">
    <property type="protein sequence ID" value="XDK32614.1"/>
    <property type="molecule type" value="Genomic_DNA"/>
</dbReference>
<feature type="transmembrane region" description="Helical" evidence="1">
    <location>
        <begin position="587"/>
        <end position="607"/>
    </location>
</feature>
<keyword evidence="1" id="KW-0812">Transmembrane</keyword>
<proteinExistence type="predicted"/>
<evidence type="ECO:0000256" key="1">
    <source>
        <dbReference type="SAM" id="Phobius"/>
    </source>
</evidence>
<feature type="transmembrane region" description="Helical" evidence="1">
    <location>
        <begin position="479"/>
        <end position="499"/>
    </location>
</feature>
<feature type="transmembrane region" description="Helical" evidence="1">
    <location>
        <begin position="358"/>
        <end position="375"/>
    </location>
</feature>
<keyword evidence="1" id="KW-0472">Membrane</keyword>
<dbReference type="AlphaFoldDB" id="A0AB39HPK1"/>
<feature type="transmembrane region" description="Helical" evidence="1">
    <location>
        <begin position="381"/>
        <end position="400"/>
    </location>
</feature>
<feature type="transmembrane region" description="Helical" evidence="1">
    <location>
        <begin position="333"/>
        <end position="351"/>
    </location>
</feature>
<dbReference type="Pfam" id="PF18949">
    <property type="entry name" value="DUF5693"/>
    <property type="match status" value="1"/>
</dbReference>
<feature type="transmembrane region" description="Helical" evidence="1">
    <location>
        <begin position="553"/>
        <end position="575"/>
    </location>
</feature>
<dbReference type="RefSeq" id="WP_368653302.1">
    <property type="nucleotide sequence ID" value="NZ_CP162599.1"/>
</dbReference>
<accession>A0AB39HPK1</accession>
<organism evidence="2">
    <name type="scientific">Ornithinibacillus sp. 4-3</name>
    <dbReference type="NCBI Taxonomy" id="3231488"/>
    <lineage>
        <taxon>Bacteria</taxon>
        <taxon>Bacillati</taxon>
        <taxon>Bacillota</taxon>
        <taxon>Bacilli</taxon>
        <taxon>Bacillales</taxon>
        <taxon>Bacillaceae</taxon>
        <taxon>Ornithinibacillus</taxon>
    </lineage>
</organism>
<gene>
    <name evidence="2" type="ORF">AB4Y30_16650</name>
</gene>
<reference evidence="2" key="1">
    <citation type="submission" date="2024-07" db="EMBL/GenBank/DDBJ databases">
        <title>Halotolerant mesophilic bacterium Ornithinibacillus sp. 4-3, sp. nov., isolated from soil.</title>
        <authorList>
            <person name="Sidarenka A.V."/>
            <person name="Guliayeva D.E."/>
            <person name="Leanovich S.I."/>
            <person name="Hileuskaya K.S."/>
            <person name="Akhremchuk A.E."/>
            <person name="Sikolenko M.A."/>
            <person name="Valentovich L.N."/>
        </authorList>
    </citation>
    <scope>NUCLEOTIDE SEQUENCE</scope>
    <source>
        <strain evidence="2">4-3</strain>
    </source>
</reference>
<evidence type="ECO:0000313" key="2">
    <source>
        <dbReference type="EMBL" id="XDK32614.1"/>
    </source>
</evidence>
<dbReference type="InterPro" id="IPR043748">
    <property type="entry name" value="DUF5693"/>
</dbReference>
<sequence>MKLQHWLWILILICLLVSSPNIMLRLQNEATYHTYNMTVPYEEILRTAEEQNISITHALESFQHAGVNAISFAPLSLENLQNQGRIMVYEQKEFEKILQLSNHSLYPAEQAGIYITEPESLEDLAKIKEQFKTIPLSYNGKDFYFIPNPQKNIVNIPIGYDDEAINLIKQLGFYTVLQLKNQELPEQNQFQLQQAISHQPDAISFTGNEVIGYPENIDVKKFANQIAEAEITGYFQEMNPTAGIQSFAQSVNFQLIRMHQIDLNEVPLETAINRAVRGIKERHIQSIFLHIPTDDFNHPAETINQLQMGLKEKLPAYFMLGFPAPLSSTDAPVWSKALAWISGIIFLFLAASTFRYSPLQWLLGFAGALLTLLFFLFQKIIFLQAFILLIAMITPLFAILSQTFRTTSNITVTYLRTLLISLVGILILISVSNEGSLITGVEVFRGVKLMHIIPLLVMAIYIILPYLNRTTLKKSITLGHALFCLLGVMFIGILGYLYISRTGNYGIANEWELTIRQVLEDLLYVRPRTKEFLIGFPLFLLAIYLMKRNIKHWGRLLLIPSTIGFLSIINTFMHFHTPLAISALRTLYSIVLGYLLGMLMIFCFKIIHRLYKRRFC</sequence>